<comment type="caution">
    <text evidence="9">The sequence shown here is derived from an EMBL/GenBank/DDBJ whole genome shotgun (WGS) entry which is preliminary data.</text>
</comment>
<feature type="domain" description="Lipopolysaccharide assembly protein A" evidence="8">
    <location>
        <begin position="21"/>
        <end position="83"/>
    </location>
</feature>
<reference evidence="9 10" key="1">
    <citation type="submission" date="2019-05" db="EMBL/GenBank/DDBJ databases">
        <authorList>
            <person name="Pankratov T."/>
            <person name="Grouzdev D."/>
        </authorList>
    </citation>
    <scope>NUCLEOTIDE SEQUENCE [LARGE SCALE GENOMIC DNA]</scope>
    <source>
        <strain evidence="9 10">KEBCLARHB70R</strain>
    </source>
</reference>
<keyword evidence="3 7" id="KW-1133">Transmembrane helix</keyword>
<gene>
    <name evidence="9" type="ORF">FE263_15845</name>
</gene>
<name>A0A5R9J181_9PROT</name>
<keyword evidence="4 7" id="KW-0472">Membrane</keyword>
<dbReference type="InterPro" id="IPR010445">
    <property type="entry name" value="LapA_dom"/>
</dbReference>
<feature type="transmembrane region" description="Helical" evidence="7">
    <location>
        <begin position="38"/>
        <end position="61"/>
    </location>
</feature>
<evidence type="ECO:0000256" key="6">
    <source>
        <dbReference type="SAM" id="MobiDB-lite"/>
    </source>
</evidence>
<dbReference type="RefSeq" id="WP_138327021.1">
    <property type="nucleotide sequence ID" value="NZ_VCDI01000006.1"/>
</dbReference>
<evidence type="ECO:0000313" key="10">
    <source>
        <dbReference type="Proteomes" id="UP000305654"/>
    </source>
</evidence>
<sequence length="124" mass="13636">MLRLIVTLPFLIVLVVFAFVNQQVVTLDLPYIFSGQSSLAMVVIVVALVFFLIGGLAVWFAELRQRRRARRAESTIRSLETQVVDLRQQLANSNAQLAAQASLAPHGQPGSTTYLPVTQPPSAF</sequence>
<feature type="region of interest" description="Disordered" evidence="6">
    <location>
        <begin position="100"/>
        <end position="124"/>
    </location>
</feature>
<dbReference type="Pfam" id="PF06305">
    <property type="entry name" value="LapA_dom"/>
    <property type="match status" value="1"/>
</dbReference>
<dbReference type="AlphaFoldDB" id="A0A5R9J181"/>
<dbReference type="EMBL" id="VCDI01000006">
    <property type="protein sequence ID" value="TLU71384.1"/>
    <property type="molecule type" value="Genomic_DNA"/>
</dbReference>
<keyword evidence="2 7" id="KW-0812">Transmembrane</keyword>
<accession>A0A5R9J181</accession>
<evidence type="ECO:0000256" key="7">
    <source>
        <dbReference type="SAM" id="Phobius"/>
    </source>
</evidence>
<proteinExistence type="predicted"/>
<dbReference type="Proteomes" id="UP000305654">
    <property type="component" value="Unassembled WGS sequence"/>
</dbReference>
<organism evidence="9 10">
    <name type="scientific">Lichenicoccus roseus</name>
    <dbReference type="NCBI Taxonomy" id="2683649"/>
    <lineage>
        <taxon>Bacteria</taxon>
        <taxon>Pseudomonadati</taxon>
        <taxon>Pseudomonadota</taxon>
        <taxon>Alphaproteobacteria</taxon>
        <taxon>Acetobacterales</taxon>
        <taxon>Acetobacteraceae</taxon>
        <taxon>Lichenicoccus</taxon>
    </lineage>
</organism>
<dbReference type="GO" id="GO:0005886">
    <property type="term" value="C:plasma membrane"/>
    <property type="evidence" value="ECO:0007669"/>
    <property type="project" value="InterPro"/>
</dbReference>
<keyword evidence="10" id="KW-1185">Reference proteome</keyword>
<evidence type="ECO:0000256" key="5">
    <source>
        <dbReference type="SAM" id="Coils"/>
    </source>
</evidence>
<evidence type="ECO:0000256" key="2">
    <source>
        <dbReference type="ARBA" id="ARBA00022692"/>
    </source>
</evidence>
<evidence type="ECO:0000259" key="8">
    <source>
        <dbReference type="Pfam" id="PF06305"/>
    </source>
</evidence>
<keyword evidence="1" id="KW-1003">Cell membrane</keyword>
<evidence type="ECO:0000256" key="3">
    <source>
        <dbReference type="ARBA" id="ARBA00022989"/>
    </source>
</evidence>
<keyword evidence="5" id="KW-0175">Coiled coil</keyword>
<feature type="coiled-coil region" evidence="5">
    <location>
        <begin position="69"/>
        <end position="96"/>
    </location>
</feature>
<evidence type="ECO:0000256" key="4">
    <source>
        <dbReference type="ARBA" id="ARBA00023136"/>
    </source>
</evidence>
<evidence type="ECO:0000313" key="9">
    <source>
        <dbReference type="EMBL" id="TLU71384.1"/>
    </source>
</evidence>
<protein>
    <submittedName>
        <fullName evidence="9">LapA family protein</fullName>
    </submittedName>
</protein>
<evidence type="ECO:0000256" key="1">
    <source>
        <dbReference type="ARBA" id="ARBA00022475"/>
    </source>
</evidence>